<protein>
    <recommendedName>
        <fullName evidence="6 9">Aminopyrimidine aminohydrolase</fullName>
        <ecNumber evidence="5 9">3.5.99.2</ecNumber>
    </recommendedName>
</protein>
<keyword evidence="7 9" id="KW-0784">Thiamine biosynthesis</keyword>
<accession>A0ABW3L7H4</accession>
<organism evidence="11 12">
    <name type="scientific">Thalassobacillus hwangdonensis</name>
    <dbReference type="NCBI Taxonomy" id="546108"/>
    <lineage>
        <taxon>Bacteria</taxon>
        <taxon>Bacillati</taxon>
        <taxon>Bacillota</taxon>
        <taxon>Bacilli</taxon>
        <taxon>Bacillales</taxon>
        <taxon>Bacillaceae</taxon>
        <taxon>Thalassobacillus</taxon>
    </lineage>
</organism>
<name>A0ABW3L7H4_9BACI</name>
<evidence type="ECO:0000256" key="2">
    <source>
        <dbReference type="ARBA" id="ARBA00004948"/>
    </source>
</evidence>
<comment type="catalytic activity">
    <reaction evidence="1 9">
        <text>4-amino-5-aminomethyl-2-methylpyrimidine + H2O = 4-amino-5-hydroxymethyl-2-methylpyrimidine + NH4(+)</text>
        <dbReference type="Rhea" id="RHEA:31799"/>
        <dbReference type="ChEBI" id="CHEBI:15377"/>
        <dbReference type="ChEBI" id="CHEBI:16892"/>
        <dbReference type="ChEBI" id="CHEBI:28938"/>
        <dbReference type="ChEBI" id="CHEBI:63416"/>
        <dbReference type="EC" id="3.5.99.2"/>
    </reaction>
</comment>
<dbReference type="InterPro" id="IPR026285">
    <property type="entry name" value="TenA_E"/>
</dbReference>
<comment type="similarity">
    <text evidence="3 9">Belongs to the TenA family.</text>
</comment>
<dbReference type="PANTHER" id="PTHR43198:SF2">
    <property type="entry name" value="SI:CH1073-67J19.1-RELATED"/>
    <property type="match status" value="1"/>
</dbReference>
<evidence type="ECO:0000256" key="5">
    <source>
        <dbReference type="ARBA" id="ARBA00012684"/>
    </source>
</evidence>
<dbReference type="NCBIfam" id="TIGR04306">
    <property type="entry name" value="salvage_TenA"/>
    <property type="match status" value="1"/>
</dbReference>
<dbReference type="InterPro" id="IPR027574">
    <property type="entry name" value="Thiaminase_II"/>
</dbReference>
<evidence type="ECO:0000256" key="9">
    <source>
        <dbReference type="PIRNR" id="PIRNR003170"/>
    </source>
</evidence>
<feature type="domain" description="Thiaminase-2/PQQC" evidence="10">
    <location>
        <begin position="14"/>
        <end position="216"/>
    </location>
</feature>
<comment type="caution">
    <text evidence="11">The sequence shown here is derived from an EMBL/GenBank/DDBJ whole genome shotgun (WGS) entry which is preliminary data.</text>
</comment>
<comment type="pathway">
    <text evidence="2 9">Cofactor biosynthesis; thiamine diphosphate biosynthesis.</text>
</comment>
<reference evidence="12" key="1">
    <citation type="journal article" date="2019" name="Int. J. Syst. Evol. Microbiol.">
        <title>The Global Catalogue of Microorganisms (GCM) 10K type strain sequencing project: providing services to taxonomists for standard genome sequencing and annotation.</title>
        <authorList>
            <consortium name="The Broad Institute Genomics Platform"/>
            <consortium name="The Broad Institute Genome Sequencing Center for Infectious Disease"/>
            <person name="Wu L."/>
            <person name="Ma J."/>
        </authorList>
    </citation>
    <scope>NUCLEOTIDE SEQUENCE [LARGE SCALE GENOMIC DNA]</scope>
    <source>
        <strain evidence="12">CCUG 56607</strain>
    </source>
</reference>
<evidence type="ECO:0000259" key="10">
    <source>
        <dbReference type="Pfam" id="PF03070"/>
    </source>
</evidence>
<evidence type="ECO:0000256" key="4">
    <source>
        <dbReference type="ARBA" id="ARBA00011881"/>
    </source>
</evidence>
<evidence type="ECO:0000256" key="3">
    <source>
        <dbReference type="ARBA" id="ARBA00010264"/>
    </source>
</evidence>
<dbReference type="EC" id="3.5.99.2" evidence="5 9"/>
<comment type="subunit">
    <text evidence="4">Homotetramer.</text>
</comment>
<dbReference type="GO" id="GO:0050334">
    <property type="term" value="F:thiaminase activity"/>
    <property type="evidence" value="ECO:0007669"/>
    <property type="project" value="UniProtKB-EC"/>
</dbReference>
<dbReference type="RefSeq" id="WP_386062836.1">
    <property type="nucleotide sequence ID" value="NZ_JBHTKL010000006.1"/>
</dbReference>
<sequence length="228" mass="26506">MRFTEILRKENDDLFQLIFNHPFVDGIGKGDVPKEALTHYIKADYEYLNAFMHVYGLAIAKSSAREDIAYFNDQIGFVLNSEIHPHNNFCEQIGVSYEELQGYPLPPTADHYVKHMLYHAHTGNLGEILGALLPCPWTYLEIGKELVEKYRPDTAHPFNEWIQFYADQEVEQVTDKLRARLDEVAAEASDKERTRMKDAFRKSCQLELAFWEMAYTCEQWPAHEAVIK</sequence>
<dbReference type="Pfam" id="PF03070">
    <property type="entry name" value="TENA_THI-4"/>
    <property type="match status" value="1"/>
</dbReference>
<gene>
    <name evidence="11" type="primary">tenA</name>
    <name evidence="11" type="ORF">ACFQ2J_16010</name>
</gene>
<dbReference type="SUPFAM" id="SSF48613">
    <property type="entry name" value="Heme oxygenase-like"/>
    <property type="match status" value="1"/>
</dbReference>
<dbReference type="CDD" id="cd19360">
    <property type="entry name" value="TenA_C_SaTenA-like"/>
    <property type="match status" value="1"/>
</dbReference>
<evidence type="ECO:0000256" key="8">
    <source>
        <dbReference type="ARBA" id="ARBA00048337"/>
    </source>
</evidence>
<evidence type="ECO:0000256" key="1">
    <source>
        <dbReference type="ARBA" id="ARBA00001881"/>
    </source>
</evidence>
<evidence type="ECO:0000313" key="11">
    <source>
        <dbReference type="EMBL" id="MFD1020693.1"/>
    </source>
</evidence>
<dbReference type="PIRSF" id="PIRSF003170">
    <property type="entry name" value="Pet18p"/>
    <property type="match status" value="1"/>
</dbReference>
<dbReference type="InterPro" id="IPR016084">
    <property type="entry name" value="Haem_Oase-like_multi-hlx"/>
</dbReference>
<dbReference type="InterPro" id="IPR050967">
    <property type="entry name" value="Thiamine_Salvage_TenA"/>
</dbReference>
<dbReference type="InterPro" id="IPR004305">
    <property type="entry name" value="Thiaminase-2/PQQC"/>
</dbReference>
<evidence type="ECO:0000256" key="7">
    <source>
        <dbReference type="ARBA" id="ARBA00022977"/>
    </source>
</evidence>
<comment type="function">
    <text evidence="9">Catalyzes an amino-pyrimidine hydrolysis reaction at the C5' of the pyrimidine moiety of thiamine compounds, a reaction that is part of a thiamine salvage pathway. Thus, catalyzes the conversion of 4-amino-5-aminomethyl-2-methylpyrimidine to 4-amino-5-hydroxymethyl-2-methylpyrimidine (HMP).</text>
</comment>
<keyword evidence="12" id="KW-1185">Reference proteome</keyword>
<comment type="catalytic activity">
    <reaction evidence="8 9">
        <text>thiamine + H2O = 5-(2-hydroxyethyl)-4-methylthiazole + 4-amino-5-hydroxymethyl-2-methylpyrimidine + H(+)</text>
        <dbReference type="Rhea" id="RHEA:17509"/>
        <dbReference type="ChEBI" id="CHEBI:15377"/>
        <dbReference type="ChEBI" id="CHEBI:15378"/>
        <dbReference type="ChEBI" id="CHEBI:16892"/>
        <dbReference type="ChEBI" id="CHEBI:17957"/>
        <dbReference type="ChEBI" id="CHEBI:18385"/>
        <dbReference type="EC" id="3.5.99.2"/>
    </reaction>
</comment>
<proteinExistence type="inferred from homology"/>
<dbReference type="Gene3D" id="1.20.910.10">
    <property type="entry name" value="Heme oxygenase-like"/>
    <property type="match status" value="1"/>
</dbReference>
<keyword evidence="9 11" id="KW-0378">Hydrolase</keyword>
<dbReference type="Proteomes" id="UP001596990">
    <property type="component" value="Unassembled WGS sequence"/>
</dbReference>
<evidence type="ECO:0000313" key="12">
    <source>
        <dbReference type="Proteomes" id="UP001596990"/>
    </source>
</evidence>
<dbReference type="EMBL" id="JBHTKL010000006">
    <property type="protein sequence ID" value="MFD1020693.1"/>
    <property type="molecule type" value="Genomic_DNA"/>
</dbReference>
<dbReference type="PANTHER" id="PTHR43198">
    <property type="entry name" value="BIFUNCTIONAL TH2 PROTEIN"/>
    <property type="match status" value="1"/>
</dbReference>
<evidence type="ECO:0000256" key="6">
    <source>
        <dbReference type="ARBA" id="ARBA00013647"/>
    </source>
</evidence>